<evidence type="ECO:0000313" key="1">
    <source>
        <dbReference type="EMBL" id="PWN52742.1"/>
    </source>
</evidence>
<gene>
    <name evidence="1" type="ORF">IE53DRAFT_384795</name>
</gene>
<evidence type="ECO:0000313" key="2">
    <source>
        <dbReference type="Proteomes" id="UP000245626"/>
    </source>
</evidence>
<organism evidence="1 2">
    <name type="scientific">Violaceomyces palustris</name>
    <dbReference type="NCBI Taxonomy" id="1673888"/>
    <lineage>
        <taxon>Eukaryota</taxon>
        <taxon>Fungi</taxon>
        <taxon>Dikarya</taxon>
        <taxon>Basidiomycota</taxon>
        <taxon>Ustilaginomycotina</taxon>
        <taxon>Ustilaginomycetes</taxon>
        <taxon>Violaceomycetales</taxon>
        <taxon>Violaceomycetaceae</taxon>
        <taxon>Violaceomyces</taxon>
    </lineage>
</organism>
<dbReference type="Proteomes" id="UP000245626">
    <property type="component" value="Unassembled WGS sequence"/>
</dbReference>
<reference evidence="1 2" key="1">
    <citation type="journal article" date="2018" name="Mol. Biol. Evol.">
        <title>Broad Genomic Sampling Reveals a Smut Pathogenic Ancestry of the Fungal Clade Ustilaginomycotina.</title>
        <authorList>
            <person name="Kijpornyongpan T."/>
            <person name="Mondo S.J."/>
            <person name="Barry K."/>
            <person name="Sandor L."/>
            <person name="Lee J."/>
            <person name="Lipzen A."/>
            <person name="Pangilinan J."/>
            <person name="LaButti K."/>
            <person name="Hainaut M."/>
            <person name="Henrissat B."/>
            <person name="Grigoriev I.V."/>
            <person name="Spatafora J.W."/>
            <person name="Aime M.C."/>
        </authorList>
    </citation>
    <scope>NUCLEOTIDE SEQUENCE [LARGE SCALE GENOMIC DNA]</scope>
    <source>
        <strain evidence="1 2">SA 807</strain>
    </source>
</reference>
<accession>A0ACD0P3V3</accession>
<sequence>MQGPSDQHDFPSSSTAGELTSSLGDKACLTYQRLDEAQAIKEVADNGAGATVLFSGTTRDNFQGKVVTRLEYEAYSSLALKTMEKVLIQAHSPGWRTPSSSHIPYPVVDADSQADPSPDLVPAIQRHNPPTPSSGSSGSRISHIYISHRLGNVPVGESSILIAVSSPHRREAFMVAEWALEEVKKSVPIWKKEVYEGTTIDTVSQHDESQTESRDGGSCWKENFPPSASR</sequence>
<proteinExistence type="predicted"/>
<keyword evidence="2" id="KW-1185">Reference proteome</keyword>
<dbReference type="EMBL" id="KZ819760">
    <property type="protein sequence ID" value="PWN52742.1"/>
    <property type="molecule type" value="Genomic_DNA"/>
</dbReference>
<name>A0ACD0P3V3_9BASI</name>
<protein>
    <submittedName>
        <fullName evidence="1">MoaE-domain-containing protein</fullName>
    </submittedName>
</protein>